<organism evidence="1 3">
    <name type="scientific">Nocardia otitidiscaviarum</name>
    <dbReference type="NCBI Taxonomy" id="1823"/>
    <lineage>
        <taxon>Bacteria</taxon>
        <taxon>Bacillati</taxon>
        <taxon>Actinomycetota</taxon>
        <taxon>Actinomycetes</taxon>
        <taxon>Mycobacteriales</taxon>
        <taxon>Nocardiaceae</taxon>
        <taxon>Nocardia</taxon>
    </lineage>
</organism>
<keyword evidence="3" id="KW-1185">Reference proteome</keyword>
<gene>
    <name evidence="1" type="ORF">NCTC1934_06875</name>
    <name evidence="2" type="ORF">NCTC1934_06974</name>
</gene>
<evidence type="ECO:0000313" key="1">
    <source>
        <dbReference type="EMBL" id="SUD49521.1"/>
    </source>
</evidence>
<accession>A0A379JMR9</accession>
<dbReference type="Proteomes" id="UP000255467">
    <property type="component" value="Unassembled WGS sequence"/>
</dbReference>
<sequence>MTASTSTSAAGSSAAVLAAWYHDNGLDSDEAYVDAFTVDAAAFAELDADAAR</sequence>
<dbReference type="EMBL" id="UGRY01000008">
    <property type="protein sequence ID" value="SUD49620.1"/>
    <property type="molecule type" value="Genomic_DNA"/>
</dbReference>
<evidence type="ECO:0000313" key="3">
    <source>
        <dbReference type="Proteomes" id="UP000255467"/>
    </source>
</evidence>
<dbReference type="EMBL" id="UGRY01000008">
    <property type="protein sequence ID" value="SUD49521.1"/>
    <property type="molecule type" value="Genomic_DNA"/>
</dbReference>
<dbReference type="RefSeq" id="WP_157533834.1">
    <property type="nucleotide sequence ID" value="NZ_UGRY01000008.1"/>
</dbReference>
<name>A0A379JMR9_9NOCA</name>
<evidence type="ECO:0000313" key="2">
    <source>
        <dbReference type="EMBL" id="SUD49620.1"/>
    </source>
</evidence>
<protein>
    <submittedName>
        <fullName evidence="1">Uncharacterized protein</fullName>
    </submittedName>
</protein>
<proteinExistence type="predicted"/>
<reference evidence="1 3" key="1">
    <citation type="submission" date="2018-06" db="EMBL/GenBank/DDBJ databases">
        <authorList>
            <consortium name="Pathogen Informatics"/>
            <person name="Doyle S."/>
        </authorList>
    </citation>
    <scope>NUCLEOTIDE SEQUENCE [LARGE SCALE GENOMIC DNA]</scope>
    <source>
        <strain evidence="1 3">NCTC1934</strain>
    </source>
</reference>
<dbReference type="AlphaFoldDB" id="A0A379JMR9"/>